<evidence type="ECO:0000313" key="1">
    <source>
        <dbReference type="EMBL" id="SEA02507.1"/>
    </source>
</evidence>
<dbReference type="Proteomes" id="UP000187280">
    <property type="component" value="Unassembled WGS sequence"/>
</dbReference>
<gene>
    <name evidence="1" type="ORF">SAMN02982996_00760</name>
</gene>
<protein>
    <submittedName>
        <fullName evidence="1">Uncharacterized protein</fullName>
    </submittedName>
</protein>
<dbReference type="AlphaFoldDB" id="A0A1H3XSN4"/>
<name>A0A1H3XSN4_9GAMM</name>
<accession>A0A1H3XSN4</accession>
<keyword evidence="2" id="KW-1185">Reference proteome</keyword>
<dbReference type="STRING" id="71657.SAMN02982996_00760"/>
<sequence>MKAPATLPRFFNAFHIGNIQHTFGANAVISAPQIFLRGRMTPVSVNQIIIIIFTNNINKSNILDLLCLPAYVTVQYLIGLSPNNIELDRIVRMSIICVFLRVTITRSK</sequence>
<proteinExistence type="predicted"/>
<organism evidence="1 2">
    <name type="scientific">Lonsdalea quercina</name>
    <dbReference type="NCBI Taxonomy" id="71657"/>
    <lineage>
        <taxon>Bacteria</taxon>
        <taxon>Pseudomonadati</taxon>
        <taxon>Pseudomonadota</taxon>
        <taxon>Gammaproteobacteria</taxon>
        <taxon>Enterobacterales</taxon>
        <taxon>Pectobacteriaceae</taxon>
        <taxon>Lonsdalea</taxon>
    </lineage>
</organism>
<reference evidence="1 2" key="1">
    <citation type="submission" date="2016-10" db="EMBL/GenBank/DDBJ databases">
        <authorList>
            <person name="de Groot N.N."/>
        </authorList>
    </citation>
    <scope>NUCLEOTIDE SEQUENCE [LARGE SCALE GENOMIC DNA]</scope>
    <source>
        <strain evidence="1 2">ATCC 29281</strain>
    </source>
</reference>
<dbReference type="EMBL" id="FNQS01000002">
    <property type="protein sequence ID" value="SEA02507.1"/>
    <property type="molecule type" value="Genomic_DNA"/>
</dbReference>
<evidence type="ECO:0000313" key="2">
    <source>
        <dbReference type="Proteomes" id="UP000187280"/>
    </source>
</evidence>